<sequence>MFIVDFRRKKSVTDIQEKQKKVNLLYEKRCCSGVISHTDSVSFQSKAPQARGLRIKKLPLMRISCDVIGFSSITYAVTGDVDKSHHRRFGPDQSRAPHWFTGIIVNRHKSPVGRSLELSRKSEGRKKKRDKYCYCCYLLSPRKIKNEKRLRFI</sequence>
<name>A0A4Y2IUN0_ARAVE</name>
<dbReference type="AlphaFoldDB" id="A0A4Y2IUN0"/>
<dbReference type="Proteomes" id="UP000499080">
    <property type="component" value="Unassembled WGS sequence"/>
</dbReference>
<reference evidence="1 2" key="1">
    <citation type="journal article" date="2019" name="Sci. Rep.">
        <title>Orb-weaving spider Araneus ventricosus genome elucidates the spidroin gene catalogue.</title>
        <authorList>
            <person name="Kono N."/>
            <person name="Nakamura H."/>
            <person name="Ohtoshi R."/>
            <person name="Moran D.A.P."/>
            <person name="Shinohara A."/>
            <person name="Yoshida Y."/>
            <person name="Fujiwara M."/>
            <person name="Mori M."/>
            <person name="Tomita M."/>
            <person name="Arakawa K."/>
        </authorList>
    </citation>
    <scope>NUCLEOTIDE SEQUENCE [LARGE SCALE GENOMIC DNA]</scope>
</reference>
<organism evidence="1 2">
    <name type="scientific">Araneus ventricosus</name>
    <name type="common">Orbweaver spider</name>
    <name type="synonym">Epeira ventricosa</name>
    <dbReference type="NCBI Taxonomy" id="182803"/>
    <lineage>
        <taxon>Eukaryota</taxon>
        <taxon>Metazoa</taxon>
        <taxon>Ecdysozoa</taxon>
        <taxon>Arthropoda</taxon>
        <taxon>Chelicerata</taxon>
        <taxon>Arachnida</taxon>
        <taxon>Araneae</taxon>
        <taxon>Araneomorphae</taxon>
        <taxon>Entelegynae</taxon>
        <taxon>Araneoidea</taxon>
        <taxon>Araneidae</taxon>
        <taxon>Araneus</taxon>
    </lineage>
</organism>
<proteinExistence type="predicted"/>
<evidence type="ECO:0000313" key="1">
    <source>
        <dbReference type="EMBL" id="GBM80626.1"/>
    </source>
</evidence>
<accession>A0A4Y2IUN0</accession>
<dbReference type="EMBL" id="BGPR01002896">
    <property type="protein sequence ID" value="GBM80626.1"/>
    <property type="molecule type" value="Genomic_DNA"/>
</dbReference>
<protein>
    <submittedName>
        <fullName evidence="1">Uncharacterized protein</fullName>
    </submittedName>
</protein>
<comment type="caution">
    <text evidence="1">The sequence shown here is derived from an EMBL/GenBank/DDBJ whole genome shotgun (WGS) entry which is preliminary data.</text>
</comment>
<gene>
    <name evidence="1" type="ORF">AVEN_140552_1</name>
</gene>
<evidence type="ECO:0000313" key="2">
    <source>
        <dbReference type="Proteomes" id="UP000499080"/>
    </source>
</evidence>
<keyword evidence="2" id="KW-1185">Reference proteome</keyword>